<sequence length="64" mass="7196">MSWFNFHLAKPEEISVANLTFNESEGFQNCGNVFKNCCRSNRTFGAVLTIVANVLTIVAEKVVW</sequence>
<dbReference type="EMBL" id="DSVI01000007">
    <property type="protein sequence ID" value="HGT47586.1"/>
    <property type="molecule type" value="Genomic_DNA"/>
</dbReference>
<comment type="caution">
    <text evidence="1">The sequence shown here is derived from an EMBL/GenBank/DDBJ whole genome shotgun (WGS) entry which is preliminary data.</text>
</comment>
<dbReference type="AlphaFoldDB" id="A0A832DMJ9"/>
<organism evidence="1">
    <name type="scientific">Ignavibacterium album</name>
    <dbReference type="NCBI Taxonomy" id="591197"/>
    <lineage>
        <taxon>Bacteria</taxon>
        <taxon>Pseudomonadati</taxon>
        <taxon>Ignavibacteriota</taxon>
        <taxon>Ignavibacteria</taxon>
        <taxon>Ignavibacteriales</taxon>
        <taxon>Ignavibacteriaceae</taxon>
        <taxon>Ignavibacterium</taxon>
    </lineage>
</organism>
<evidence type="ECO:0000313" key="1">
    <source>
        <dbReference type="EMBL" id="HGT47586.1"/>
    </source>
</evidence>
<accession>A0A832DMJ9</accession>
<name>A0A832DMJ9_9BACT</name>
<protein>
    <submittedName>
        <fullName evidence="1">Uncharacterized protein</fullName>
    </submittedName>
</protein>
<gene>
    <name evidence="1" type="ORF">ENS56_06100</name>
</gene>
<reference evidence="1" key="1">
    <citation type="journal article" date="2020" name="mSystems">
        <title>Genome- and Community-Level Interaction Insights into Carbon Utilization and Element Cycling Functions of Hydrothermarchaeota in Hydrothermal Sediment.</title>
        <authorList>
            <person name="Zhou Z."/>
            <person name="Liu Y."/>
            <person name="Xu W."/>
            <person name="Pan J."/>
            <person name="Luo Z.H."/>
            <person name="Li M."/>
        </authorList>
    </citation>
    <scope>NUCLEOTIDE SEQUENCE [LARGE SCALE GENOMIC DNA]</scope>
    <source>
        <strain evidence="1">SpSt-500</strain>
    </source>
</reference>
<proteinExistence type="predicted"/>